<name>A0A343TLW6_9EURY</name>
<dbReference type="PROSITE" id="PS51819">
    <property type="entry name" value="VOC"/>
    <property type="match status" value="1"/>
</dbReference>
<accession>A0A343TLW6</accession>
<evidence type="ECO:0000313" key="2">
    <source>
        <dbReference type="EMBL" id="AUX10088.1"/>
    </source>
</evidence>
<dbReference type="OrthoDB" id="358887at2157"/>
<dbReference type="EC" id="4.4.1.5" evidence="2"/>
<dbReference type="EMBL" id="CP025066">
    <property type="protein sequence ID" value="AUX10088.1"/>
    <property type="molecule type" value="Genomic_DNA"/>
</dbReference>
<feature type="domain" description="VOC" evidence="1">
    <location>
        <begin position="1"/>
        <end position="68"/>
    </location>
</feature>
<dbReference type="Gene3D" id="3.10.180.10">
    <property type="entry name" value="2,3-Dihydroxybiphenyl 1,2-Dioxygenase, domain 1"/>
    <property type="match status" value="1"/>
</dbReference>
<evidence type="ECO:0000259" key="1">
    <source>
        <dbReference type="PROSITE" id="PS51819"/>
    </source>
</evidence>
<sequence>MIVRTREDLSGDRVTSSHIAVKVDDVDAAFGRIDHHGIIKEPGYQPTAGARTAFLEDPDGSVVELIEPL</sequence>
<proteinExistence type="predicted"/>
<keyword evidence="2" id="KW-0456">Lyase</keyword>
<protein>
    <submittedName>
        <fullName evidence="2">Lactoylglutathione lyase</fullName>
        <ecNumber evidence="2">4.4.1.5</ecNumber>
    </submittedName>
</protein>
<keyword evidence="3" id="KW-1185">Reference proteome</keyword>
<reference evidence="3" key="1">
    <citation type="submission" date="2017-11" db="EMBL/GenBank/DDBJ databases">
        <title>Phenotypic and genomic properties of facultatively anaerobic sulfur-reducing natronoarchaea from hypersaline soda lakes.</title>
        <authorList>
            <person name="Sorokin D.Y."/>
            <person name="Kublanov I.V."/>
            <person name="Roman P."/>
            <person name="Sinninghe Damste J.S."/>
            <person name="Golyshin P.N."/>
            <person name="Rojo D."/>
            <person name="Ciordia S."/>
            <person name="Mena M.D.C."/>
            <person name="Ferrer M."/>
            <person name="Messina E."/>
            <person name="Smedile F."/>
            <person name="La Spada G."/>
            <person name="La Cono V."/>
            <person name="Yakimov M.M."/>
        </authorList>
    </citation>
    <scope>NUCLEOTIDE SEQUENCE [LARGE SCALE GENOMIC DNA]</scope>
    <source>
        <strain evidence="3">AArc-Sl</strain>
    </source>
</reference>
<dbReference type="SUPFAM" id="SSF54593">
    <property type="entry name" value="Glyoxalase/Bleomycin resistance protein/Dihydroxybiphenyl dioxygenase"/>
    <property type="match status" value="1"/>
</dbReference>
<dbReference type="AlphaFoldDB" id="A0A343TLW6"/>
<evidence type="ECO:0000313" key="3">
    <source>
        <dbReference type="Proteomes" id="UP000263012"/>
    </source>
</evidence>
<dbReference type="KEGG" id="hdf:AArcSl_2467"/>
<gene>
    <name evidence="2" type="primary">gloA</name>
    <name evidence="2" type="ORF">AArcSl_2467</name>
</gene>
<dbReference type="GO" id="GO:0004462">
    <property type="term" value="F:lactoylglutathione lyase activity"/>
    <property type="evidence" value="ECO:0007669"/>
    <property type="project" value="UniProtKB-EC"/>
</dbReference>
<organism evidence="2 3">
    <name type="scientific">Halalkaliarchaeum desulfuricum</name>
    <dbReference type="NCBI Taxonomy" id="2055893"/>
    <lineage>
        <taxon>Archaea</taxon>
        <taxon>Methanobacteriati</taxon>
        <taxon>Methanobacteriota</taxon>
        <taxon>Stenosarchaea group</taxon>
        <taxon>Halobacteria</taxon>
        <taxon>Halobacteriales</taxon>
        <taxon>Haloferacaceae</taxon>
        <taxon>Halalkaliarchaeum</taxon>
    </lineage>
</organism>
<dbReference type="Proteomes" id="UP000263012">
    <property type="component" value="Chromosome"/>
</dbReference>
<dbReference type="InterPro" id="IPR037523">
    <property type="entry name" value="VOC_core"/>
</dbReference>
<dbReference type="Pfam" id="PF00903">
    <property type="entry name" value="Glyoxalase"/>
    <property type="match status" value="1"/>
</dbReference>
<dbReference type="InterPro" id="IPR029068">
    <property type="entry name" value="Glyas_Bleomycin-R_OHBP_Dase"/>
</dbReference>
<dbReference type="InterPro" id="IPR004360">
    <property type="entry name" value="Glyas_Fos-R_dOase_dom"/>
</dbReference>